<dbReference type="Proteomes" id="UP001153269">
    <property type="component" value="Unassembled WGS sequence"/>
</dbReference>
<accession>A0A9N7UKX7</accession>
<reference evidence="1" key="1">
    <citation type="submission" date="2020-03" db="EMBL/GenBank/DDBJ databases">
        <authorList>
            <person name="Weist P."/>
        </authorList>
    </citation>
    <scope>NUCLEOTIDE SEQUENCE</scope>
</reference>
<name>A0A9N7UKX7_PLEPL</name>
<protein>
    <submittedName>
        <fullName evidence="1">Uncharacterized protein</fullName>
    </submittedName>
</protein>
<evidence type="ECO:0000313" key="2">
    <source>
        <dbReference type="Proteomes" id="UP001153269"/>
    </source>
</evidence>
<organism evidence="1 2">
    <name type="scientific">Pleuronectes platessa</name>
    <name type="common">European plaice</name>
    <dbReference type="NCBI Taxonomy" id="8262"/>
    <lineage>
        <taxon>Eukaryota</taxon>
        <taxon>Metazoa</taxon>
        <taxon>Chordata</taxon>
        <taxon>Craniata</taxon>
        <taxon>Vertebrata</taxon>
        <taxon>Euteleostomi</taxon>
        <taxon>Actinopterygii</taxon>
        <taxon>Neopterygii</taxon>
        <taxon>Teleostei</taxon>
        <taxon>Neoteleostei</taxon>
        <taxon>Acanthomorphata</taxon>
        <taxon>Carangaria</taxon>
        <taxon>Pleuronectiformes</taxon>
        <taxon>Pleuronectoidei</taxon>
        <taxon>Pleuronectidae</taxon>
        <taxon>Pleuronectes</taxon>
    </lineage>
</organism>
<evidence type="ECO:0000313" key="1">
    <source>
        <dbReference type="EMBL" id="CAB1432164.1"/>
    </source>
</evidence>
<keyword evidence="2" id="KW-1185">Reference proteome</keyword>
<proteinExistence type="predicted"/>
<dbReference type="EMBL" id="CADEAL010001412">
    <property type="protein sequence ID" value="CAB1432164.1"/>
    <property type="molecule type" value="Genomic_DNA"/>
</dbReference>
<gene>
    <name evidence="1" type="ORF">PLEPLA_LOCUS20221</name>
</gene>
<comment type="caution">
    <text evidence="1">The sequence shown here is derived from an EMBL/GenBank/DDBJ whole genome shotgun (WGS) entry which is preliminary data.</text>
</comment>
<sequence length="121" mass="13140">MEVTTGLWGLQRTTSPRASPDYITAFILTNGISWWGIQRWLSSLPPCWVAQTLRLSPPCATGSSGAESSNRERSGGVHCYGAVSSQLIHEQQVGMSQRTDTPCGAPLHHCSMATLNEFFTA</sequence>
<dbReference type="AlphaFoldDB" id="A0A9N7UKX7"/>